<organism evidence="3 4">
    <name type="scientific">Varroa destructor</name>
    <name type="common">Honeybee mite</name>
    <dbReference type="NCBI Taxonomy" id="109461"/>
    <lineage>
        <taxon>Eukaryota</taxon>
        <taxon>Metazoa</taxon>
        <taxon>Ecdysozoa</taxon>
        <taxon>Arthropoda</taxon>
        <taxon>Chelicerata</taxon>
        <taxon>Arachnida</taxon>
        <taxon>Acari</taxon>
        <taxon>Parasitiformes</taxon>
        <taxon>Mesostigmata</taxon>
        <taxon>Gamasina</taxon>
        <taxon>Dermanyssoidea</taxon>
        <taxon>Varroidae</taxon>
        <taxon>Varroa</taxon>
    </lineage>
</organism>
<dbReference type="PANTHER" id="PTHR45920">
    <property type="entry name" value="FORMIN HOMOLOGY 2 DOMAIN CONTAINING, ISOFORM I"/>
    <property type="match status" value="1"/>
</dbReference>
<dbReference type="GO" id="GO:0005737">
    <property type="term" value="C:cytoplasm"/>
    <property type="evidence" value="ECO:0007669"/>
    <property type="project" value="TreeGrafter"/>
</dbReference>
<evidence type="ECO:0000313" key="3">
    <source>
        <dbReference type="EnsemblMetazoa" id="XP_022651997"/>
    </source>
</evidence>
<feature type="compositionally biased region" description="Polar residues" evidence="1">
    <location>
        <begin position="117"/>
        <end position="134"/>
    </location>
</feature>
<name>A0A7M7JI98_VARDE</name>
<sequence length="305" mass="33719">MIWKSGSPVQWQNFIKSVRRPLFINDFDFTDLSEGDDVTVLNEDGVPFAVSGPIPPPPPPMEGLDGPPPPPFGVGFGGPPRPPRPPGAPPPSSPPSGARAPSQALFEVPPFGATGPRKTTPSFVQQKQHSSSQLPWAANKNEPGAQPTIQKSKKTVKLIWKEIKEDRMLLARIKKQHTIWDELCSEEIDTAKLEELFENKAKDLMKQLPNPRTIRAAILKMDSTVMNREGIERILTATIPSAEEMNKMVEAQMANPEVPLGNAENLLLTLSSITELEPRLKYICSILVIYYYTAEALSEHRLTTS</sequence>
<dbReference type="InterPro" id="IPR015425">
    <property type="entry name" value="FH2_Formin"/>
</dbReference>
<reference evidence="3" key="1">
    <citation type="submission" date="2021-01" db="UniProtKB">
        <authorList>
            <consortium name="EnsemblMetazoa"/>
        </authorList>
    </citation>
    <scope>IDENTIFICATION</scope>
</reference>
<dbReference type="GO" id="GO:0051015">
    <property type="term" value="F:actin filament binding"/>
    <property type="evidence" value="ECO:0007669"/>
    <property type="project" value="TreeGrafter"/>
</dbReference>
<proteinExistence type="predicted"/>
<keyword evidence="4" id="KW-1185">Reference proteome</keyword>
<feature type="domain" description="FH2" evidence="2">
    <location>
        <begin position="205"/>
        <end position="283"/>
    </location>
</feature>
<dbReference type="Gene3D" id="1.20.58.2220">
    <property type="entry name" value="Formin, FH2 domain"/>
    <property type="match status" value="1"/>
</dbReference>
<dbReference type="InParanoid" id="A0A7M7JI98"/>
<evidence type="ECO:0000313" key="4">
    <source>
        <dbReference type="Proteomes" id="UP000594260"/>
    </source>
</evidence>
<dbReference type="OrthoDB" id="9806920at2759"/>
<feature type="region of interest" description="Disordered" evidence="1">
    <location>
        <begin position="49"/>
        <end position="150"/>
    </location>
</feature>
<dbReference type="PANTHER" id="PTHR45920:SF4">
    <property type="entry name" value="FORMIN HOMOLOGY 2 DOMAIN CONTAINING, ISOFORM I"/>
    <property type="match status" value="1"/>
</dbReference>
<protein>
    <recommendedName>
        <fullName evidence="2">FH2 domain-containing protein</fullName>
    </recommendedName>
</protein>
<dbReference type="SUPFAM" id="SSF101447">
    <property type="entry name" value="Formin homology 2 domain (FH2 domain)"/>
    <property type="match status" value="1"/>
</dbReference>
<dbReference type="GO" id="GO:0030866">
    <property type="term" value="P:cortical actin cytoskeleton organization"/>
    <property type="evidence" value="ECO:0007669"/>
    <property type="project" value="TreeGrafter"/>
</dbReference>
<dbReference type="Proteomes" id="UP000594260">
    <property type="component" value="Unplaced"/>
</dbReference>
<dbReference type="Pfam" id="PF02181">
    <property type="entry name" value="FH2"/>
    <property type="match status" value="1"/>
</dbReference>
<accession>A0A7M7JI98</accession>
<dbReference type="KEGG" id="vde:111246524"/>
<dbReference type="GO" id="GO:0005856">
    <property type="term" value="C:cytoskeleton"/>
    <property type="evidence" value="ECO:0007669"/>
    <property type="project" value="TreeGrafter"/>
</dbReference>
<dbReference type="GeneID" id="111246524"/>
<dbReference type="RefSeq" id="XP_022651997.1">
    <property type="nucleotide sequence ID" value="XM_022796262.1"/>
</dbReference>
<feature type="compositionally biased region" description="Pro residues" evidence="1">
    <location>
        <begin position="79"/>
        <end position="94"/>
    </location>
</feature>
<dbReference type="EnsemblMetazoa" id="XM_022796262">
    <property type="protein sequence ID" value="XP_022651997"/>
    <property type="gene ID" value="LOC111246524"/>
</dbReference>
<dbReference type="AlphaFoldDB" id="A0A7M7JI98"/>
<evidence type="ECO:0000256" key="1">
    <source>
        <dbReference type="SAM" id="MobiDB-lite"/>
    </source>
</evidence>
<evidence type="ECO:0000259" key="2">
    <source>
        <dbReference type="Pfam" id="PF02181"/>
    </source>
</evidence>
<feature type="compositionally biased region" description="Pro residues" evidence="1">
    <location>
        <begin position="53"/>
        <end position="72"/>
    </location>
</feature>
<dbReference type="InterPro" id="IPR042201">
    <property type="entry name" value="FH2_Formin_sf"/>
</dbReference>
<dbReference type="OMA" id="IWANLEP"/>